<dbReference type="InterPro" id="IPR036116">
    <property type="entry name" value="FN3_sf"/>
</dbReference>
<feature type="domain" description="SCP" evidence="2">
    <location>
        <begin position="137"/>
        <end position="252"/>
    </location>
</feature>
<dbReference type="InterPro" id="IPR003961">
    <property type="entry name" value="FN3_dom"/>
</dbReference>
<name>A0ABR7N1G3_9FIRM</name>
<dbReference type="InterPro" id="IPR014044">
    <property type="entry name" value="CAP_dom"/>
</dbReference>
<feature type="chain" id="PRO_5046855366" description="SCP domain-containing protein" evidence="1">
    <location>
        <begin position="33"/>
        <end position="254"/>
    </location>
</feature>
<dbReference type="PANTHER" id="PTHR31157">
    <property type="entry name" value="SCP DOMAIN-CONTAINING PROTEIN"/>
    <property type="match status" value="1"/>
</dbReference>
<dbReference type="Gene3D" id="3.40.33.10">
    <property type="entry name" value="CAP"/>
    <property type="match status" value="1"/>
</dbReference>
<dbReference type="InterPro" id="IPR013783">
    <property type="entry name" value="Ig-like_fold"/>
</dbReference>
<proteinExistence type="predicted"/>
<evidence type="ECO:0000259" key="2">
    <source>
        <dbReference type="Pfam" id="PF00188"/>
    </source>
</evidence>
<dbReference type="Pfam" id="PF00188">
    <property type="entry name" value="CAP"/>
    <property type="match status" value="1"/>
</dbReference>
<comment type="caution">
    <text evidence="3">The sequence shown here is derived from an EMBL/GenBank/DDBJ whole genome shotgun (WGS) entry which is preliminary data.</text>
</comment>
<dbReference type="EMBL" id="JACRSX010000005">
    <property type="protein sequence ID" value="MBC8562175.1"/>
    <property type="molecule type" value="Genomic_DNA"/>
</dbReference>
<dbReference type="SUPFAM" id="SSF55797">
    <property type="entry name" value="PR-1-like"/>
    <property type="match status" value="1"/>
</dbReference>
<dbReference type="Gene3D" id="2.60.40.10">
    <property type="entry name" value="Immunoglobulins"/>
    <property type="match status" value="1"/>
</dbReference>
<protein>
    <recommendedName>
        <fullName evidence="2">SCP domain-containing protein</fullName>
    </recommendedName>
</protein>
<evidence type="ECO:0000313" key="3">
    <source>
        <dbReference type="EMBL" id="MBC8562175.1"/>
    </source>
</evidence>
<dbReference type="InterPro" id="IPR035940">
    <property type="entry name" value="CAP_sf"/>
</dbReference>
<dbReference type="PANTHER" id="PTHR31157:SF1">
    <property type="entry name" value="SCP DOMAIN-CONTAINING PROTEIN"/>
    <property type="match status" value="1"/>
</dbReference>
<evidence type="ECO:0000256" key="1">
    <source>
        <dbReference type="SAM" id="SignalP"/>
    </source>
</evidence>
<dbReference type="Proteomes" id="UP000606193">
    <property type="component" value="Unassembled WGS sequence"/>
</dbReference>
<sequence length="254" mass="28240">MYKTKFTKGIHRLLMLLLCVSILSWPVGNVQAIGKTTAAVSKRTKTTAELTIRKISGVTGYQVFLSNSRKGRYVQVGATRTASFKLSKLKKNKAYYVKVRAYKTSGSRIVTGKYSGIIKINKYVVVTLADKYAAQVLELVNAERAKEDLPALKASDALNKAANIRAKELVTENSPNRPDGRNGCSVLTDEKIVYETAGENIASGCKTPKDVVEKWLEDAGHRAQIMSSDYTYMGVGYYETTKGDQYYWSQLFMN</sequence>
<dbReference type="RefSeq" id="WP_249297682.1">
    <property type="nucleotide sequence ID" value="NZ_JACRSX010000005.1"/>
</dbReference>
<keyword evidence="1" id="KW-0732">Signal</keyword>
<dbReference type="SUPFAM" id="SSF49265">
    <property type="entry name" value="Fibronectin type III"/>
    <property type="match status" value="1"/>
</dbReference>
<dbReference type="CDD" id="cd05379">
    <property type="entry name" value="CAP_bacterial"/>
    <property type="match status" value="1"/>
</dbReference>
<keyword evidence="4" id="KW-1185">Reference proteome</keyword>
<organism evidence="3 4">
    <name type="scientific">Jutongia huaianensis</name>
    <dbReference type="NCBI Taxonomy" id="2763668"/>
    <lineage>
        <taxon>Bacteria</taxon>
        <taxon>Bacillati</taxon>
        <taxon>Bacillota</taxon>
        <taxon>Clostridia</taxon>
        <taxon>Lachnospirales</taxon>
        <taxon>Lachnospiraceae</taxon>
        <taxon>Jutongia</taxon>
    </lineage>
</organism>
<feature type="signal peptide" evidence="1">
    <location>
        <begin position="1"/>
        <end position="32"/>
    </location>
</feature>
<evidence type="ECO:0000313" key="4">
    <source>
        <dbReference type="Proteomes" id="UP000606193"/>
    </source>
</evidence>
<accession>A0ABR7N1G3</accession>
<dbReference type="CDD" id="cd00063">
    <property type="entry name" value="FN3"/>
    <property type="match status" value="1"/>
</dbReference>
<gene>
    <name evidence="3" type="ORF">H8704_05955</name>
</gene>
<reference evidence="3 4" key="1">
    <citation type="submission" date="2020-08" db="EMBL/GenBank/DDBJ databases">
        <title>Genome public.</title>
        <authorList>
            <person name="Liu C."/>
            <person name="Sun Q."/>
        </authorList>
    </citation>
    <scope>NUCLEOTIDE SEQUENCE [LARGE SCALE GENOMIC DNA]</scope>
    <source>
        <strain evidence="3 4">NSJ-37</strain>
    </source>
</reference>